<dbReference type="InterPro" id="IPR000515">
    <property type="entry name" value="MetI-like"/>
</dbReference>
<evidence type="ECO:0000256" key="1">
    <source>
        <dbReference type="ARBA" id="ARBA00004429"/>
    </source>
</evidence>
<dbReference type="RefSeq" id="WP_256399180.1">
    <property type="nucleotide sequence ID" value="NZ_JANHJR010000001.1"/>
</dbReference>
<keyword evidence="11" id="KW-1185">Reference proteome</keyword>
<dbReference type="AlphaFoldDB" id="A0ABD6DJP7"/>
<keyword evidence="2 8" id="KW-0813">Transport</keyword>
<dbReference type="PANTHER" id="PTHR43357:SF3">
    <property type="entry name" value="FE(3+)-TRANSPORT SYSTEM PERMEASE PROTEIN FBPB 2"/>
    <property type="match status" value="1"/>
</dbReference>
<keyword evidence="4" id="KW-0997">Cell inner membrane</keyword>
<feature type="transmembrane region" description="Helical" evidence="8">
    <location>
        <begin position="511"/>
        <end position="530"/>
    </location>
</feature>
<feature type="transmembrane region" description="Helical" evidence="8">
    <location>
        <begin position="104"/>
        <end position="129"/>
    </location>
</feature>
<accession>A0ABD6DJP7</accession>
<keyword evidence="6 8" id="KW-1133">Transmembrane helix</keyword>
<feature type="transmembrane region" description="Helical" evidence="8">
    <location>
        <begin position="208"/>
        <end position="230"/>
    </location>
</feature>
<dbReference type="Proteomes" id="UP001597034">
    <property type="component" value="Unassembled WGS sequence"/>
</dbReference>
<feature type="transmembrane region" description="Helical" evidence="8">
    <location>
        <begin position="404"/>
        <end position="421"/>
    </location>
</feature>
<feature type="transmembrane region" description="Helical" evidence="8">
    <location>
        <begin position="21"/>
        <end position="48"/>
    </location>
</feature>
<dbReference type="Pfam" id="PF00528">
    <property type="entry name" value="BPD_transp_1"/>
    <property type="match status" value="2"/>
</dbReference>
<proteinExistence type="inferred from homology"/>
<name>A0ABD6DJP7_9EURY</name>
<organism evidence="10 11">
    <name type="scientific">Haloarchaeobius litoreus</name>
    <dbReference type="NCBI Taxonomy" id="755306"/>
    <lineage>
        <taxon>Archaea</taxon>
        <taxon>Methanobacteriati</taxon>
        <taxon>Methanobacteriota</taxon>
        <taxon>Stenosarchaea group</taxon>
        <taxon>Halobacteria</taxon>
        <taxon>Halobacteriales</taxon>
        <taxon>Halorubellaceae</taxon>
        <taxon>Haloarchaeobius</taxon>
    </lineage>
</organism>
<evidence type="ECO:0000256" key="7">
    <source>
        <dbReference type="ARBA" id="ARBA00023136"/>
    </source>
</evidence>
<dbReference type="SUPFAM" id="SSF161098">
    <property type="entry name" value="MetI-like"/>
    <property type="match status" value="2"/>
</dbReference>
<feature type="transmembrane region" description="Helical" evidence="8">
    <location>
        <begin position="343"/>
        <end position="365"/>
    </location>
</feature>
<feature type="transmembrane region" description="Helical" evidence="8">
    <location>
        <begin position="68"/>
        <end position="92"/>
    </location>
</feature>
<feature type="domain" description="ABC transmembrane type-1" evidence="9">
    <location>
        <begin position="339"/>
        <end position="530"/>
    </location>
</feature>
<dbReference type="PROSITE" id="PS50928">
    <property type="entry name" value="ABC_TM1"/>
    <property type="match status" value="2"/>
</dbReference>
<reference evidence="10 11" key="1">
    <citation type="journal article" date="2019" name="Int. J. Syst. Evol. Microbiol.">
        <title>The Global Catalogue of Microorganisms (GCM) 10K type strain sequencing project: providing services to taxonomists for standard genome sequencing and annotation.</title>
        <authorList>
            <consortium name="The Broad Institute Genomics Platform"/>
            <consortium name="The Broad Institute Genome Sequencing Center for Infectious Disease"/>
            <person name="Wu L."/>
            <person name="Ma J."/>
        </authorList>
    </citation>
    <scope>NUCLEOTIDE SEQUENCE [LARGE SCALE GENOMIC DNA]</scope>
    <source>
        <strain evidence="10 11">CGMCC 1.10390</strain>
    </source>
</reference>
<dbReference type="GO" id="GO:0005886">
    <property type="term" value="C:plasma membrane"/>
    <property type="evidence" value="ECO:0007669"/>
    <property type="project" value="UniProtKB-SubCell"/>
</dbReference>
<evidence type="ECO:0000256" key="2">
    <source>
        <dbReference type="ARBA" id="ARBA00022448"/>
    </source>
</evidence>
<keyword evidence="3" id="KW-1003">Cell membrane</keyword>
<dbReference type="Gene3D" id="1.10.3720.10">
    <property type="entry name" value="MetI-like"/>
    <property type="match status" value="2"/>
</dbReference>
<protein>
    <submittedName>
        <fullName evidence="10">ABC transporter permease</fullName>
    </submittedName>
</protein>
<feature type="domain" description="ABC transmembrane type-1" evidence="9">
    <location>
        <begin position="69"/>
        <end position="269"/>
    </location>
</feature>
<gene>
    <name evidence="10" type="ORF">ACFSBL_06400</name>
</gene>
<evidence type="ECO:0000313" key="11">
    <source>
        <dbReference type="Proteomes" id="UP001597034"/>
    </source>
</evidence>
<feature type="transmembrane region" description="Helical" evidence="8">
    <location>
        <begin position="149"/>
        <end position="169"/>
    </location>
</feature>
<dbReference type="EMBL" id="JBHUDO010000002">
    <property type="protein sequence ID" value="MFD1645308.1"/>
    <property type="molecule type" value="Genomic_DNA"/>
</dbReference>
<dbReference type="PANTHER" id="PTHR43357">
    <property type="entry name" value="INNER MEMBRANE ABC TRANSPORTER PERMEASE PROTEIN YDCV"/>
    <property type="match status" value="1"/>
</dbReference>
<feature type="transmembrane region" description="Helical" evidence="8">
    <location>
        <begin position="299"/>
        <end position="323"/>
    </location>
</feature>
<feature type="transmembrane region" description="Helical" evidence="8">
    <location>
        <begin position="453"/>
        <end position="475"/>
    </location>
</feature>
<evidence type="ECO:0000313" key="10">
    <source>
        <dbReference type="EMBL" id="MFD1645308.1"/>
    </source>
</evidence>
<feature type="transmembrane region" description="Helical" evidence="8">
    <location>
        <begin position="250"/>
        <end position="268"/>
    </location>
</feature>
<evidence type="ECO:0000256" key="3">
    <source>
        <dbReference type="ARBA" id="ARBA00022475"/>
    </source>
</evidence>
<sequence length="538" mass="57202">MAVEQHDTGTTNDEEGGESGAYPLGLSLASAAVATAVATPFVWILLAASSVDVDRAVELLTSDTTVTVFVNSTVMVTGVTVFSILLGVPLAYLTVRTNLPGRRLWTVLVTLPLVIPSYIGAFVFTAAFGRGGDVQRLLEPLGVSSVPEVTGLEGSILVITLYTYPYVYITTRAGLKTVDTTLIDAARTLKHTRLQAARRVVLPQLQPAIAAGSLLTALYALSDFGTPAIMRYNVFTTIIESETQRGSTEFAALLSIQLLVVTVFILAVESRTRSNEQFSSGRQGGGASLARLGALKWPALAFCGLVVTVALVVPIAILVGWLLAGPETGWRVPFELSYLTNSLSLSVAAALVATLAGLPIAYLSARHDTLVGHVTERMSYVGYAAPGIVVAFALVYLSTRTFTSLYHTLPLLVFAYVVRFLPQSVGSTRASFLQVHPSLPEAARTLGRSSVGAFRAVTLPLAAPGLLGGAALVFLTTMKELPVTLLLHPTNYQTLVIHIWQAHRNQAFYDAAVPALILLGVSAVSIFVILSQEGYDVK</sequence>
<evidence type="ECO:0000256" key="5">
    <source>
        <dbReference type="ARBA" id="ARBA00022692"/>
    </source>
</evidence>
<comment type="similarity">
    <text evidence="8">Belongs to the binding-protein-dependent transport system permease family.</text>
</comment>
<evidence type="ECO:0000256" key="6">
    <source>
        <dbReference type="ARBA" id="ARBA00022989"/>
    </source>
</evidence>
<comment type="caution">
    <text evidence="10">The sequence shown here is derived from an EMBL/GenBank/DDBJ whole genome shotgun (WGS) entry which is preliminary data.</text>
</comment>
<keyword evidence="5 8" id="KW-0812">Transmembrane</keyword>
<evidence type="ECO:0000259" key="9">
    <source>
        <dbReference type="PROSITE" id="PS50928"/>
    </source>
</evidence>
<evidence type="ECO:0000256" key="4">
    <source>
        <dbReference type="ARBA" id="ARBA00022519"/>
    </source>
</evidence>
<comment type="subcellular location">
    <subcellularLocation>
        <location evidence="1">Cell inner membrane</location>
        <topology evidence="1">Multi-pass membrane protein</topology>
    </subcellularLocation>
    <subcellularLocation>
        <location evidence="8">Cell membrane</location>
        <topology evidence="8">Multi-pass membrane protein</topology>
    </subcellularLocation>
</comment>
<keyword evidence="7 8" id="KW-0472">Membrane</keyword>
<dbReference type="InterPro" id="IPR035906">
    <property type="entry name" value="MetI-like_sf"/>
</dbReference>
<dbReference type="CDD" id="cd06261">
    <property type="entry name" value="TM_PBP2"/>
    <property type="match status" value="2"/>
</dbReference>
<evidence type="ECO:0000256" key="8">
    <source>
        <dbReference type="RuleBase" id="RU363032"/>
    </source>
</evidence>
<feature type="transmembrane region" description="Helical" evidence="8">
    <location>
        <begin position="377"/>
        <end position="398"/>
    </location>
</feature>